<dbReference type="InterPro" id="IPR036388">
    <property type="entry name" value="WH-like_DNA-bd_sf"/>
</dbReference>
<dbReference type="InterPro" id="IPR011006">
    <property type="entry name" value="CheY-like_superfamily"/>
</dbReference>
<dbReference type="PATRIC" id="fig|728005.3.peg.763"/>
<gene>
    <name evidence="3" type="ORF">SAMN04488059_106155</name>
    <name evidence="2" type="ORF">WH91_13000</name>
</gene>
<accession>A0A0F5PVS7</accession>
<dbReference type="SUPFAM" id="SSF52172">
    <property type="entry name" value="CheY-like"/>
    <property type="match status" value="1"/>
</dbReference>
<dbReference type="PROSITE" id="PS50921">
    <property type="entry name" value="ANTAR"/>
    <property type="match status" value="1"/>
</dbReference>
<evidence type="ECO:0000313" key="3">
    <source>
        <dbReference type="EMBL" id="SFC53557.1"/>
    </source>
</evidence>
<dbReference type="Gene3D" id="1.10.10.10">
    <property type="entry name" value="Winged helix-like DNA-binding domain superfamily/Winged helix DNA-binding domain"/>
    <property type="match status" value="1"/>
</dbReference>
<reference evidence="2 4" key="1">
    <citation type="submission" date="2015-03" db="EMBL/GenBank/DDBJ databases">
        <authorList>
            <person name="Lepp D."/>
            <person name="Hassan Y.I."/>
            <person name="Li X.-Z."/>
            <person name="Zhou T."/>
        </authorList>
    </citation>
    <scope>NUCLEOTIDE SEQUENCE [LARGE SCALE GENOMIC DNA]</scope>
    <source>
        <strain evidence="2 4">Cr7-05</strain>
    </source>
</reference>
<evidence type="ECO:0000313" key="5">
    <source>
        <dbReference type="Proteomes" id="UP000182258"/>
    </source>
</evidence>
<dbReference type="GO" id="GO:0003723">
    <property type="term" value="F:RNA binding"/>
    <property type="evidence" value="ECO:0007669"/>
    <property type="project" value="InterPro"/>
</dbReference>
<dbReference type="InterPro" id="IPR008327">
    <property type="entry name" value="Sig_transdc_resp-reg_antiterm"/>
</dbReference>
<dbReference type="PIRSF" id="PIRSF036382">
    <property type="entry name" value="RR_antiterm"/>
    <property type="match status" value="1"/>
</dbReference>
<dbReference type="STRING" id="728005.SAMN04488059_106155"/>
<feature type="domain" description="ANTAR" evidence="1">
    <location>
        <begin position="127"/>
        <end position="188"/>
    </location>
</feature>
<dbReference type="Pfam" id="PF03861">
    <property type="entry name" value="ANTAR"/>
    <property type="match status" value="1"/>
</dbReference>
<dbReference type="OrthoDB" id="7366028at2"/>
<dbReference type="EMBL" id="LAPV01000129">
    <property type="protein sequence ID" value="KKC32728.1"/>
    <property type="molecule type" value="Genomic_DNA"/>
</dbReference>
<dbReference type="RefSeq" id="WP_046171419.1">
    <property type="nucleotide sequence ID" value="NZ_FOMB01000006.1"/>
</dbReference>
<proteinExistence type="predicted"/>
<evidence type="ECO:0000313" key="4">
    <source>
        <dbReference type="Proteomes" id="UP000033519"/>
    </source>
</evidence>
<dbReference type="InterPro" id="IPR005561">
    <property type="entry name" value="ANTAR"/>
</dbReference>
<sequence>MTRPAYTPNFDGKKALILHRPHPVVDAITRQLAQLGIFCDTCWPTISASAAGSADLIFFDVDLGHDEQFPWEHGQAPLPAIALIGSEAPGRLAWAISLGADAHLLKPVGSGGVFTALVIASESFARRAAMHSELDALRARLEQREAIAEATACLMLQGNMPAEAAYAQLRREAMTARLTIEAMAEQIVDELRAGHVHHRS</sequence>
<keyword evidence="4" id="KW-1185">Reference proteome</keyword>
<name>A0A0F5PVS7_9HYPH</name>
<dbReference type="Proteomes" id="UP000033519">
    <property type="component" value="Unassembled WGS sequence"/>
</dbReference>
<evidence type="ECO:0000313" key="2">
    <source>
        <dbReference type="EMBL" id="KKC32728.1"/>
    </source>
</evidence>
<protein>
    <submittedName>
        <fullName evidence="3">Two-component response regulator, AmiR/NasT family, consists of REC and RNA-binding antiterminator (ANTAR) domains</fullName>
    </submittedName>
</protein>
<reference evidence="3 5" key="2">
    <citation type="submission" date="2016-10" db="EMBL/GenBank/DDBJ databases">
        <authorList>
            <person name="de Groot N.N."/>
        </authorList>
    </citation>
    <scope>NUCLEOTIDE SEQUENCE [LARGE SCALE GENOMIC DNA]</scope>
    <source>
        <strain evidence="3 5">CGMCC 1.10210</strain>
    </source>
</reference>
<organism evidence="3 5">
    <name type="scientific">Devosia psychrophila</name>
    <dbReference type="NCBI Taxonomy" id="728005"/>
    <lineage>
        <taxon>Bacteria</taxon>
        <taxon>Pseudomonadati</taxon>
        <taxon>Pseudomonadota</taxon>
        <taxon>Alphaproteobacteria</taxon>
        <taxon>Hyphomicrobiales</taxon>
        <taxon>Devosiaceae</taxon>
        <taxon>Devosia</taxon>
    </lineage>
</organism>
<evidence type="ECO:0000259" key="1">
    <source>
        <dbReference type="PROSITE" id="PS50921"/>
    </source>
</evidence>
<dbReference type="Pfam" id="PF21332">
    <property type="entry name" value="AmiR_N"/>
    <property type="match status" value="1"/>
</dbReference>
<dbReference type="AlphaFoldDB" id="A0A0F5PVS7"/>
<dbReference type="Proteomes" id="UP000182258">
    <property type="component" value="Unassembled WGS sequence"/>
</dbReference>
<dbReference type="SMART" id="SM01012">
    <property type="entry name" value="ANTAR"/>
    <property type="match status" value="1"/>
</dbReference>
<dbReference type="Gene3D" id="3.40.50.2300">
    <property type="match status" value="1"/>
</dbReference>
<dbReference type="EMBL" id="FOMB01000006">
    <property type="protein sequence ID" value="SFC53557.1"/>
    <property type="molecule type" value="Genomic_DNA"/>
</dbReference>
<dbReference type="InterPro" id="IPR049021">
    <property type="entry name" value="AmiR_N"/>
</dbReference>